<proteinExistence type="predicted"/>
<protein>
    <submittedName>
        <fullName evidence="1">Uncharacterized protein</fullName>
    </submittedName>
</protein>
<dbReference type="Proteomes" id="UP000757435">
    <property type="component" value="Unassembled WGS sequence"/>
</dbReference>
<organism evidence="1 2">
    <name type="scientific">Drouetiella hepatica Uher 2000/2452</name>
    <dbReference type="NCBI Taxonomy" id="904376"/>
    <lineage>
        <taxon>Bacteria</taxon>
        <taxon>Bacillati</taxon>
        <taxon>Cyanobacteriota</taxon>
        <taxon>Cyanophyceae</taxon>
        <taxon>Oculatellales</taxon>
        <taxon>Oculatellaceae</taxon>
        <taxon>Drouetiella</taxon>
    </lineage>
</organism>
<sequence>MALDSSLDAALQQLREVRLKLLRLHKALLESERVTYEQSYGRIASSGEFFRLVVDHEWFSWLRPISQFIIQMDDVIHAKEPVELQQVNSLLEQAKMMLQPVEEGTSMEKRYYQAIQRDPDIALMHGEISYLLHRSKPLN</sequence>
<dbReference type="EMBL" id="JAHHHD010000030">
    <property type="protein sequence ID" value="MBW4661093.1"/>
    <property type="molecule type" value="Genomic_DNA"/>
</dbReference>
<dbReference type="AlphaFoldDB" id="A0A951QE67"/>
<gene>
    <name evidence="1" type="ORF">KME15_20655</name>
</gene>
<name>A0A951QE67_9CYAN</name>
<reference evidence="1" key="2">
    <citation type="journal article" date="2022" name="Microbiol. Resour. Announc.">
        <title>Metagenome Sequencing to Explore Phylogenomics of Terrestrial Cyanobacteria.</title>
        <authorList>
            <person name="Ward R.D."/>
            <person name="Stajich J.E."/>
            <person name="Johansen J.R."/>
            <person name="Huntemann M."/>
            <person name="Clum A."/>
            <person name="Foster B."/>
            <person name="Foster B."/>
            <person name="Roux S."/>
            <person name="Palaniappan K."/>
            <person name="Varghese N."/>
            <person name="Mukherjee S."/>
            <person name="Reddy T.B.K."/>
            <person name="Daum C."/>
            <person name="Copeland A."/>
            <person name="Chen I.A."/>
            <person name="Ivanova N.N."/>
            <person name="Kyrpides N.C."/>
            <person name="Shapiro N."/>
            <person name="Eloe-Fadrosh E.A."/>
            <person name="Pietrasiak N."/>
        </authorList>
    </citation>
    <scope>NUCLEOTIDE SEQUENCE</scope>
    <source>
        <strain evidence="1">UHER 2000/2452</strain>
    </source>
</reference>
<evidence type="ECO:0000313" key="2">
    <source>
        <dbReference type="Proteomes" id="UP000757435"/>
    </source>
</evidence>
<accession>A0A951QE67</accession>
<reference evidence="1" key="1">
    <citation type="submission" date="2021-05" db="EMBL/GenBank/DDBJ databases">
        <authorList>
            <person name="Pietrasiak N."/>
            <person name="Ward R."/>
            <person name="Stajich J.E."/>
            <person name="Kurbessoian T."/>
        </authorList>
    </citation>
    <scope>NUCLEOTIDE SEQUENCE</scope>
    <source>
        <strain evidence="1">UHER 2000/2452</strain>
    </source>
</reference>
<evidence type="ECO:0000313" key="1">
    <source>
        <dbReference type="EMBL" id="MBW4661093.1"/>
    </source>
</evidence>
<comment type="caution">
    <text evidence="1">The sequence shown here is derived from an EMBL/GenBank/DDBJ whole genome shotgun (WGS) entry which is preliminary data.</text>
</comment>